<dbReference type="NCBIfam" id="NF008235">
    <property type="entry name" value="PRK11006.1"/>
    <property type="match status" value="1"/>
</dbReference>
<evidence type="ECO:0000256" key="8">
    <source>
        <dbReference type="ARBA" id="ARBA00022592"/>
    </source>
</evidence>
<dbReference type="GO" id="GO:0005886">
    <property type="term" value="C:plasma membrane"/>
    <property type="evidence" value="ECO:0007669"/>
    <property type="project" value="UniProtKB-SubCell"/>
</dbReference>
<dbReference type="InterPro" id="IPR014310">
    <property type="entry name" value="Sig_transdc_His_kinase_PhoR"/>
</dbReference>
<dbReference type="EC" id="2.7.13.3" evidence="3"/>
<dbReference type="AlphaFoldDB" id="A0A2T4CUL8"/>
<dbReference type="GO" id="GO:0006817">
    <property type="term" value="P:phosphate ion transport"/>
    <property type="evidence" value="ECO:0007669"/>
    <property type="project" value="UniProtKB-KW"/>
</dbReference>
<dbReference type="SUPFAM" id="SSF55874">
    <property type="entry name" value="ATPase domain of HSP90 chaperone/DNA topoisomerase II/histidine kinase"/>
    <property type="match status" value="1"/>
</dbReference>
<keyword evidence="14" id="KW-1133">Transmembrane helix</keyword>
<gene>
    <name evidence="18" type="primary">phoR</name>
    <name evidence="18" type="ORF">C9986_01150</name>
</gene>
<dbReference type="Proteomes" id="UP000243022">
    <property type="component" value="Unassembled WGS sequence"/>
</dbReference>
<dbReference type="GO" id="GO:0004721">
    <property type="term" value="F:phosphoprotein phosphatase activity"/>
    <property type="evidence" value="ECO:0007669"/>
    <property type="project" value="InterPro"/>
</dbReference>
<dbReference type="CDD" id="cd00082">
    <property type="entry name" value="HisKA"/>
    <property type="match status" value="1"/>
</dbReference>
<dbReference type="GO" id="GO:0000155">
    <property type="term" value="F:phosphorelay sensor kinase activity"/>
    <property type="evidence" value="ECO:0007669"/>
    <property type="project" value="InterPro"/>
</dbReference>
<evidence type="ECO:0000256" key="2">
    <source>
        <dbReference type="ARBA" id="ARBA00004236"/>
    </source>
</evidence>
<dbReference type="SMART" id="SM00388">
    <property type="entry name" value="HisKA"/>
    <property type="match status" value="1"/>
</dbReference>
<accession>A0A2T4CUL8</accession>
<dbReference type="FunFam" id="1.10.287.130:FF:000001">
    <property type="entry name" value="Two-component sensor histidine kinase"/>
    <property type="match status" value="1"/>
</dbReference>
<dbReference type="Gene3D" id="3.30.450.20">
    <property type="entry name" value="PAS domain"/>
    <property type="match status" value="1"/>
</dbReference>
<dbReference type="InterPro" id="IPR003594">
    <property type="entry name" value="HATPase_dom"/>
</dbReference>
<evidence type="ECO:0000256" key="14">
    <source>
        <dbReference type="ARBA" id="ARBA00022989"/>
    </source>
</evidence>
<comment type="catalytic activity">
    <reaction evidence="1">
        <text>ATP + protein L-histidine = ADP + protein N-phospho-L-histidine.</text>
        <dbReference type="EC" id="2.7.13.3"/>
    </reaction>
</comment>
<dbReference type="PRINTS" id="PR00344">
    <property type="entry name" value="BCTRLSENSOR"/>
</dbReference>
<evidence type="ECO:0000256" key="3">
    <source>
        <dbReference type="ARBA" id="ARBA00012438"/>
    </source>
</evidence>
<dbReference type="PANTHER" id="PTHR45453:SF1">
    <property type="entry name" value="PHOSPHATE REGULON SENSOR PROTEIN PHOR"/>
    <property type="match status" value="1"/>
</dbReference>
<sequence length="438" mass="50676">MDKKYSVLFILRGLLWFLIPVGVVGWLFGAFWEVTALALLGLVVWHYFYQYKLVDWLWHRRTLLPPSAPGSWSYIYDGIYRTQRRSQQRRRALARLLRRFREASEAIPDAAIVFRKDGGLIWCNKLGQFYFGLKWPADTGIRLSNLIRHPEFIAYLQKGDFSDDIHLPSPVREDIELEIRIMPYSDDQYLLMARDVTQLRQLDQMRKDFVANVSHELKTPLTVLQGYLEMLDDASGMPAEMHRKAVRDMNAQSTRMRNLVDQLLSLSRMDITRGDIFDRVVDVPKLLNTIQADAERLNAERGHELVFEISSEKLYGHEDEMRSVLSNLVTNAIHYTQPGGRIVVRWRPVNQQMEFSVSDNGPGIPAEHIPRLTERFYRIDKDRNSKTGGSGLGLAIVQQALEHHHCRLNIDSVVGRGSTFSFRAPEELVVRDTLLKQI</sequence>
<dbReference type="Pfam" id="PF02518">
    <property type="entry name" value="HATPase_c"/>
    <property type="match status" value="1"/>
</dbReference>
<keyword evidence="13" id="KW-0067">ATP-binding</keyword>
<dbReference type="SUPFAM" id="SSF55785">
    <property type="entry name" value="PYP-like sensor domain (PAS domain)"/>
    <property type="match status" value="1"/>
</dbReference>
<protein>
    <recommendedName>
        <fullName evidence="4">Phosphate regulon sensor protein PhoR</fullName>
        <ecNumber evidence="3">2.7.13.3</ecNumber>
    </recommendedName>
</protein>
<dbReference type="Pfam" id="PF00512">
    <property type="entry name" value="HisKA"/>
    <property type="match status" value="1"/>
</dbReference>
<evidence type="ECO:0000313" key="19">
    <source>
        <dbReference type="Proteomes" id="UP000243022"/>
    </source>
</evidence>
<dbReference type="PROSITE" id="PS50109">
    <property type="entry name" value="HIS_KIN"/>
    <property type="match status" value="1"/>
</dbReference>
<proteinExistence type="predicted"/>
<evidence type="ECO:0000256" key="11">
    <source>
        <dbReference type="ARBA" id="ARBA00022741"/>
    </source>
</evidence>
<dbReference type="Gene3D" id="1.10.287.130">
    <property type="match status" value="1"/>
</dbReference>
<evidence type="ECO:0000256" key="16">
    <source>
        <dbReference type="ARBA" id="ARBA00023136"/>
    </source>
</evidence>
<dbReference type="InterPro" id="IPR050351">
    <property type="entry name" value="BphY/WalK/GraS-like"/>
</dbReference>
<evidence type="ECO:0000256" key="9">
    <source>
        <dbReference type="ARBA" id="ARBA00022679"/>
    </source>
</evidence>
<evidence type="ECO:0000313" key="18">
    <source>
        <dbReference type="EMBL" id="PTB83120.1"/>
    </source>
</evidence>
<evidence type="ECO:0000256" key="4">
    <source>
        <dbReference type="ARBA" id="ARBA00019665"/>
    </source>
</evidence>
<keyword evidence="7" id="KW-0597">Phosphoprotein</keyword>
<keyword evidence="15" id="KW-0902">Two-component regulatory system</keyword>
<dbReference type="InterPro" id="IPR003661">
    <property type="entry name" value="HisK_dim/P_dom"/>
</dbReference>
<dbReference type="InterPro" id="IPR035965">
    <property type="entry name" value="PAS-like_dom_sf"/>
</dbReference>
<keyword evidence="6" id="KW-1003">Cell membrane</keyword>
<dbReference type="SMART" id="SM00387">
    <property type="entry name" value="HATPase_c"/>
    <property type="match status" value="1"/>
</dbReference>
<dbReference type="GO" id="GO:0016036">
    <property type="term" value="P:cellular response to phosphate starvation"/>
    <property type="evidence" value="ECO:0007669"/>
    <property type="project" value="TreeGrafter"/>
</dbReference>
<dbReference type="InterPro" id="IPR036097">
    <property type="entry name" value="HisK_dim/P_sf"/>
</dbReference>
<dbReference type="SUPFAM" id="SSF47384">
    <property type="entry name" value="Homodimeric domain of signal transducing histidine kinase"/>
    <property type="match status" value="1"/>
</dbReference>
<keyword evidence="9 18" id="KW-0808">Transferase</keyword>
<evidence type="ECO:0000256" key="12">
    <source>
        <dbReference type="ARBA" id="ARBA00022777"/>
    </source>
</evidence>
<evidence type="ECO:0000256" key="13">
    <source>
        <dbReference type="ARBA" id="ARBA00022840"/>
    </source>
</evidence>
<evidence type="ECO:0000256" key="1">
    <source>
        <dbReference type="ARBA" id="ARBA00000085"/>
    </source>
</evidence>
<dbReference type="RefSeq" id="WP_417657793.1">
    <property type="nucleotide sequence ID" value="NZ_JBLXDX010000005.1"/>
</dbReference>
<keyword evidence="16" id="KW-0472">Membrane</keyword>
<evidence type="ECO:0000256" key="17">
    <source>
        <dbReference type="ARBA" id="ARBA00025207"/>
    </source>
</evidence>
<keyword evidence="12 18" id="KW-0418">Kinase</keyword>
<dbReference type="InterPro" id="IPR036890">
    <property type="entry name" value="HATPase_C_sf"/>
</dbReference>
<comment type="function">
    <text evidence="17">Member of the two-component regulatory system PhoR/PhoB involved in the phosphate regulon genes expression. PhoR may function as a membrane-associated protein kinase that phosphorylates PhoB in response to environmental signals.</text>
</comment>
<evidence type="ECO:0000256" key="5">
    <source>
        <dbReference type="ARBA" id="ARBA00022448"/>
    </source>
</evidence>
<dbReference type="GO" id="GO:0005524">
    <property type="term" value="F:ATP binding"/>
    <property type="evidence" value="ECO:0007669"/>
    <property type="project" value="UniProtKB-KW"/>
</dbReference>
<organism evidence="18 19">
    <name type="scientific">Pseudidiomarina aestuarii</name>
    <dbReference type="NCBI Taxonomy" id="624146"/>
    <lineage>
        <taxon>Bacteria</taxon>
        <taxon>Pseudomonadati</taxon>
        <taxon>Pseudomonadota</taxon>
        <taxon>Gammaproteobacteria</taxon>
        <taxon>Alteromonadales</taxon>
        <taxon>Idiomarinaceae</taxon>
        <taxon>Pseudidiomarina</taxon>
    </lineage>
</organism>
<dbReference type="EMBL" id="PYVS01000012">
    <property type="protein sequence ID" value="PTB83120.1"/>
    <property type="molecule type" value="Genomic_DNA"/>
</dbReference>
<keyword evidence="5" id="KW-0813">Transport</keyword>
<dbReference type="InterPro" id="IPR021766">
    <property type="entry name" value="PhoR_N"/>
</dbReference>
<keyword evidence="10" id="KW-0812">Transmembrane</keyword>
<name>A0A2T4CUL8_9GAMM</name>
<keyword evidence="11" id="KW-0547">Nucleotide-binding</keyword>
<dbReference type="Gene3D" id="3.30.565.10">
    <property type="entry name" value="Histidine kinase-like ATPase, C-terminal domain"/>
    <property type="match status" value="1"/>
</dbReference>
<dbReference type="PANTHER" id="PTHR45453">
    <property type="entry name" value="PHOSPHATE REGULON SENSOR PROTEIN PHOR"/>
    <property type="match status" value="1"/>
</dbReference>
<dbReference type="Pfam" id="PF11808">
    <property type="entry name" value="PhoR"/>
    <property type="match status" value="1"/>
</dbReference>
<keyword evidence="8" id="KW-0592">Phosphate transport</keyword>
<evidence type="ECO:0000256" key="10">
    <source>
        <dbReference type="ARBA" id="ARBA00022692"/>
    </source>
</evidence>
<dbReference type="InterPro" id="IPR004358">
    <property type="entry name" value="Sig_transdc_His_kin-like_C"/>
</dbReference>
<comment type="caution">
    <text evidence="18">The sequence shown here is derived from an EMBL/GenBank/DDBJ whole genome shotgun (WGS) entry which is preliminary data.</text>
</comment>
<evidence type="ECO:0000256" key="7">
    <source>
        <dbReference type="ARBA" id="ARBA00022553"/>
    </source>
</evidence>
<evidence type="ECO:0000256" key="15">
    <source>
        <dbReference type="ARBA" id="ARBA00023012"/>
    </source>
</evidence>
<reference evidence="18 19" key="1">
    <citation type="submission" date="2018-03" db="EMBL/GenBank/DDBJ databases">
        <title>Cross-interface Injection: A General Nanoliter Liquid Handling Method Applied to Single Cells Genome Amplification Automated Nanoliter Liquid Handling Applied to Single Cell Multiple Displacement Amplification.</title>
        <authorList>
            <person name="Yun J."/>
            <person name="Xu P."/>
            <person name="Xu J."/>
            <person name="Dai X."/>
            <person name="Wang Y."/>
            <person name="Zheng X."/>
            <person name="Cao C."/>
            <person name="Yi Q."/>
            <person name="Zhu Y."/>
            <person name="Wang L."/>
            <person name="Dong Z."/>
            <person name="Huang Y."/>
            <person name="Huang L."/>
            <person name="Du W."/>
        </authorList>
    </citation>
    <scope>NUCLEOTIDE SEQUENCE [LARGE SCALE GENOMIC DNA]</scope>
    <source>
        <strain evidence="18 19">Z-E1-2</strain>
    </source>
</reference>
<dbReference type="NCBIfam" id="TIGR02966">
    <property type="entry name" value="phoR_proteo"/>
    <property type="match status" value="1"/>
</dbReference>
<dbReference type="InterPro" id="IPR005467">
    <property type="entry name" value="His_kinase_dom"/>
</dbReference>
<dbReference type="FunFam" id="3.30.565.10:FF:000032">
    <property type="entry name" value="Phosphate regulon sensor histidine kinase PhoR"/>
    <property type="match status" value="1"/>
</dbReference>
<evidence type="ECO:0000256" key="6">
    <source>
        <dbReference type="ARBA" id="ARBA00022475"/>
    </source>
</evidence>
<comment type="subcellular location">
    <subcellularLocation>
        <location evidence="2">Cell membrane</location>
    </subcellularLocation>
</comment>